<organism evidence="7">
    <name type="scientific">Yersinia enterocolitica W22703</name>
    <dbReference type="NCBI Taxonomy" id="913028"/>
    <lineage>
        <taxon>Bacteria</taxon>
        <taxon>Pseudomonadati</taxon>
        <taxon>Pseudomonadota</taxon>
        <taxon>Gammaproteobacteria</taxon>
        <taxon>Enterobacterales</taxon>
        <taxon>Yersiniaceae</taxon>
        <taxon>Yersinia</taxon>
    </lineage>
</organism>
<dbReference type="EMBL" id="FR718719">
    <property type="protein sequence ID" value="CBX73187.1"/>
    <property type="molecule type" value="Genomic_DNA"/>
</dbReference>
<name>F4N529_YEREN</name>
<dbReference type="NCBIfam" id="NF038013">
    <property type="entry name" value="AceTr_1"/>
    <property type="match status" value="1"/>
</dbReference>
<feature type="transmembrane region" description="Helical" evidence="6">
    <location>
        <begin position="95"/>
        <end position="115"/>
    </location>
</feature>
<dbReference type="PANTHER" id="PTHR30178:SF3">
    <property type="entry name" value="SUCCINATE-ACETATE_PROTON SYMPORTER SATP"/>
    <property type="match status" value="1"/>
</dbReference>
<proteinExistence type="inferred from homology"/>
<comment type="subcellular location">
    <subcellularLocation>
        <location evidence="1">Membrane</location>
        <topology evidence="1">Multi-pass membrane protein</topology>
    </subcellularLocation>
</comment>
<gene>
    <name evidence="7" type="primary">yaaH</name>
    <name evidence="7" type="ORF">YEW_IY38890</name>
</gene>
<evidence type="ECO:0000256" key="4">
    <source>
        <dbReference type="ARBA" id="ARBA00022989"/>
    </source>
</evidence>
<evidence type="ECO:0000256" key="2">
    <source>
        <dbReference type="ARBA" id="ARBA00005587"/>
    </source>
</evidence>
<evidence type="ECO:0000256" key="3">
    <source>
        <dbReference type="ARBA" id="ARBA00022692"/>
    </source>
</evidence>
<dbReference type="GO" id="GO:0071422">
    <property type="term" value="P:succinate transmembrane transport"/>
    <property type="evidence" value="ECO:0007669"/>
    <property type="project" value="TreeGrafter"/>
</dbReference>
<keyword evidence="3 6" id="KW-0812">Transmembrane</keyword>
<evidence type="ECO:0000256" key="1">
    <source>
        <dbReference type="ARBA" id="ARBA00004141"/>
    </source>
</evidence>
<dbReference type="GO" id="GO:0005886">
    <property type="term" value="C:plasma membrane"/>
    <property type="evidence" value="ECO:0007669"/>
    <property type="project" value="TreeGrafter"/>
</dbReference>
<dbReference type="GO" id="GO:0015360">
    <property type="term" value="F:acetate:proton symporter activity"/>
    <property type="evidence" value="ECO:0007669"/>
    <property type="project" value="TreeGrafter"/>
</dbReference>
<evidence type="ECO:0000313" key="7">
    <source>
        <dbReference type="EMBL" id="CBX73187.1"/>
    </source>
</evidence>
<dbReference type="Pfam" id="PF01184">
    <property type="entry name" value="Gpr1_Fun34_YaaH"/>
    <property type="match status" value="1"/>
</dbReference>
<reference evidence="7" key="1">
    <citation type="journal article" date="2011" name="BMC Genomics">
        <title>Shotgun sequencing of Yersinia enterocolitica strain W22703 (biotype 2, serotype O:9): genomic evidence for oscillation between invertebrates and mammals.</title>
        <authorList>
            <person name="Fuchs T.M."/>
            <person name="Brandt K."/>
            <person name="Starke M."/>
            <person name="Rattei T."/>
        </authorList>
    </citation>
    <scope>NUCLEOTIDE SEQUENCE</scope>
</reference>
<feature type="transmembrane region" description="Helical" evidence="6">
    <location>
        <begin position="69"/>
        <end position="89"/>
    </location>
</feature>
<feature type="transmembrane region" description="Helical" evidence="6">
    <location>
        <begin position="43"/>
        <end position="62"/>
    </location>
</feature>
<dbReference type="InterPro" id="IPR047623">
    <property type="entry name" value="SatP"/>
</dbReference>
<evidence type="ECO:0000256" key="6">
    <source>
        <dbReference type="SAM" id="Phobius"/>
    </source>
</evidence>
<evidence type="ECO:0000256" key="5">
    <source>
        <dbReference type="ARBA" id="ARBA00023136"/>
    </source>
</evidence>
<sequence length="143" mass="15460">MLEYKKGNTFAATAFTSYGAFWLSLVGLLMLPKMGLAEATDAQFLGVYLGLWGIFTLFMFFGTLPANRALQFVFGSLTLLFALLAVGNFTGNHALLVFAGFEGIICGASAIYLAMAEVLNEQYGRTVLPIGEPNERLQVQSVA</sequence>
<keyword evidence="4 6" id="KW-1133">Transmembrane helix</keyword>
<dbReference type="PANTHER" id="PTHR30178">
    <property type="entry name" value="INNER MEMBRANE PROTEIN YAAH"/>
    <property type="match status" value="1"/>
</dbReference>
<comment type="similarity">
    <text evidence="2">Belongs to the acetate uptake transporter (AceTr) (TC 2.A.96) family.</text>
</comment>
<dbReference type="AlphaFoldDB" id="F4N529"/>
<feature type="transmembrane region" description="Helical" evidence="6">
    <location>
        <begin position="12"/>
        <end position="31"/>
    </location>
</feature>
<dbReference type="InterPro" id="IPR000791">
    <property type="entry name" value="Gpr1/Fun34/SatP-like"/>
</dbReference>
<keyword evidence="5 6" id="KW-0472">Membrane</keyword>
<accession>F4N529</accession>
<protein>
    <submittedName>
        <fullName evidence="7">Inner membrane protein yaaH</fullName>
    </submittedName>
</protein>